<reference evidence="3" key="1">
    <citation type="submission" date="2011-12" db="EMBL/GenBank/DDBJ databases">
        <title>The complete genome of chromosome of Sulfobacillus acidophilus DSM 10332.</title>
        <authorList>
            <person name="Lucas S."/>
            <person name="Han J."/>
            <person name="Lapidus A."/>
            <person name="Bruce D."/>
            <person name="Goodwin L."/>
            <person name="Pitluck S."/>
            <person name="Peters L."/>
            <person name="Kyrpides N."/>
            <person name="Mavromatis K."/>
            <person name="Ivanova N."/>
            <person name="Mikhailova N."/>
            <person name="Chertkov O."/>
            <person name="Saunders E."/>
            <person name="Detter J.C."/>
            <person name="Tapia R."/>
            <person name="Han C."/>
            <person name="Land M."/>
            <person name="Hauser L."/>
            <person name="Markowitz V."/>
            <person name="Cheng J.-F."/>
            <person name="Hugenholtz P."/>
            <person name="Woyke T."/>
            <person name="Wu D."/>
            <person name="Pukall R."/>
            <person name="Gehrich-Schroeter G."/>
            <person name="Schneider S."/>
            <person name="Klenk H.-P."/>
            <person name="Eisen J.A."/>
        </authorList>
    </citation>
    <scope>NUCLEOTIDE SEQUENCE [LARGE SCALE GENOMIC DNA]</scope>
    <source>
        <strain evidence="3">ATCC 700253 / DSM 10332 / NAL</strain>
    </source>
</reference>
<dbReference type="EMBL" id="CP003179">
    <property type="protein sequence ID" value="AEW06595.1"/>
    <property type="molecule type" value="Genomic_DNA"/>
</dbReference>
<dbReference type="PATRIC" id="fig|679936.5.peg.3259"/>
<evidence type="ECO:0000313" key="3">
    <source>
        <dbReference type="Proteomes" id="UP000005439"/>
    </source>
</evidence>
<reference evidence="2 3" key="2">
    <citation type="journal article" date="2012" name="Stand. Genomic Sci.">
        <title>Complete genome sequence of the moderately thermophilic mineral-sulfide-oxidizing firmicute Sulfobacillus acidophilus type strain (NAL(T)).</title>
        <authorList>
            <person name="Anderson I."/>
            <person name="Chertkov O."/>
            <person name="Chen A."/>
            <person name="Saunders E."/>
            <person name="Lapidus A."/>
            <person name="Nolan M."/>
            <person name="Lucas S."/>
            <person name="Hammon N."/>
            <person name="Deshpande S."/>
            <person name="Cheng J.F."/>
            <person name="Han C."/>
            <person name="Tapia R."/>
            <person name="Goodwin L.A."/>
            <person name="Pitluck S."/>
            <person name="Liolios K."/>
            <person name="Pagani I."/>
            <person name="Ivanova N."/>
            <person name="Mikhailova N."/>
            <person name="Pati A."/>
            <person name="Palaniappan K."/>
            <person name="Land M."/>
            <person name="Pan C."/>
            <person name="Rohde M."/>
            <person name="Pukall R."/>
            <person name="Goker M."/>
            <person name="Detter J.C."/>
            <person name="Woyke T."/>
            <person name="Bristow J."/>
            <person name="Eisen J.A."/>
            <person name="Markowitz V."/>
            <person name="Hugenholtz P."/>
            <person name="Kyrpides N.C."/>
            <person name="Klenk H.P."/>
            <person name="Mavromatis K."/>
        </authorList>
    </citation>
    <scope>NUCLEOTIDE SEQUENCE [LARGE SCALE GENOMIC DNA]</scope>
    <source>
        <strain evidence="3">ATCC 700253 / DSM 10332 / NAL</strain>
    </source>
</reference>
<evidence type="ECO:0000256" key="1">
    <source>
        <dbReference type="SAM" id="MobiDB-lite"/>
    </source>
</evidence>
<feature type="region of interest" description="Disordered" evidence="1">
    <location>
        <begin position="1"/>
        <end position="22"/>
    </location>
</feature>
<gene>
    <name evidence="2" type="ordered locus">Sulac_3149</name>
</gene>
<feature type="compositionally biased region" description="Polar residues" evidence="1">
    <location>
        <begin position="1"/>
        <end position="12"/>
    </location>
</feature>
<protein>
    <submittedName>
        <fullName evidence="2">Uncharacterized protein</fullName>
    </submittedName>
</protein>
<dbReference type="AlphaFoldDB" id="G8U1J0"/>
<proteinExistence type="predicted"/>
<evidence type="ECO:0000313" key="2">
    <source>
        <dbReference type="EMBL" id="AEW06595.1"/>
    </source>
</evidence>
<organism evidence="2 3">
    <name type="scientific">Sulfobacillus acidophilus (strain ATCC 700253 / DSM 10332 / NAL)</name>
    <dbReference type="NCBI Taxonomy" id="679936"/>
    <lineage>
        <taxon>Bacteria</taxon>
        <taxon>Bacillati</taxon>
        <taxon>Bacillota</taxon>
        <taxon>Clostridia</taxon>
        <taxon>Eubacteriales</taxon>
        <taxon>Clostridiales Family XVII. Incertae Sedis</taxon>
        <taxon>Sulfobacillus</taxon>
    </lineage>
</organism>
<keyword evidence="3" id="KW-1185">Reference proteome</keyword>
<dbReference type="STRING" id="679936.Sulac_3149"/>
<dbReference type="KEGG" id="sap:Sulac_3149"/>
<accession>G8U1J0</accession>
<name>G8U1J0_SULAD</name>
<dbReference type="HOGENOM" id="CLU_1805167_0_0_9"/>
<sequence>MIDPTTSINGLPNTAPERPSSAVGASFRHVLEGVRFSRHAEERLRSRQIQLAPKALQSLTEAMHQAQQAGSAKAAIVMPEGIFVVAPQNGTVITTLDHQPMQVITQVDTLVMVGRTSIEEAPLSRTTDGEPPAVHWSLIQSVD</sequence>
<dbReference type="Proteomes" id="UP000005439">
    <property type="component" value="Chromosome"/>
</dbReference>